<name>A0A1V5MHN5_UNCT6</name>
<accession>A0A1V5MHN5</accession>
<dbReference type="GO" id="GO:0018522">
    <property type="term" value="F:benzoyl-CoA reductase activity"/>
    <property type="evidence" value="ECO:0007669"/>
    <property type="project" value="UniProtKB-EC"/>
</dbReference>
<dbReference type="Gene3D" id="1.20.1270.370">
    <property type="match status" value="1"/>
</dbReference>
<comment type="similarity">
    <text evidence="1">Belongs to the FldB/FldC dehydratase alpha/beta subunit family.</text>
</comment>
<proteinExistence type="inferred from homology"/>
<organism evidence="5">
    <name type="scientific">candidate division TA06 bacterium ADurb.Bin417</name>
    <dbReference type="NCBI Taxonomy" id="1852828"/>
    <lineage>
        <taxon>Bacteria</taxon>
        <taxon>Bacteria division TA06</taxon>
    </lineage>
</organism>
<protein>
    <submittedName>
        <fullName evidence="5">Benzoyl-CoA reductase subunit C</fullName>
        <ecNumber evidence="5">1.3.7.8</ecNumber>
    </submittedName>
</protein>
<keyword evidence="2" id="KW-0479">Metal-binding</keyword>
<evidence type="ECO:0000313" key="5">
    <source>
        <dbReference type="EMBL" id="OPZ92665.1"/>
    </source>
</evidence>
<dbReference type="GO" id="GO:0051536">
    <property type="term" value="F:iron-sulfur cluster binding"/>
    <property type="evidence" value="ECO:0007669"/>
    <property type="project" value="UniProtKB-KW"/>
</dbReference>
<keyword evidence="3" id="KW-0408">Iron</keyword>
<dbReference type="GO" id="GO:0046872">
    <property type="term" value="F:metal ion binding"/>
    <property type="evidence" value="ECO:0007669"/>
    <property type="project" value="UniProtKB-KW"/>
</dbReference>
<dbReference type="PANTHER" id="PTHR30548:SF4">
    <property type="entry name" value="SUBUNIT OF OXYGEN-SENSITIVE 2-HYDROXYISOCAPROYL-COA DEHYDRATASE"/>
    <property type="match status" value="1"/>
</dbReference>
<dbReference type="PANTHER" id="PTHR30548">
    <property type="entry name" value="2-HYDROXYGLUTARYL-COA DEHYDRATASE, D-COMPONENT-RELATED"/>
    <property type="match status" value="1"/>
</dbReference>
<evidence type="ECO:0000256" key="2">
    <source>
        <dbReference type="ARBA" id="ARBA00022723"/>
    </source>
</evidence>
<dbReference type="Gene3D" id="3.40.50.11890">
    <property type="match status" value="1"/>
</dbReference>
<dbReference type="Pfam" id="PF06050">
    <property type="entry name" value="HGD-D"/>
    <property type="match status" value="1"/>
</dbReference>
<sequence>MKKHQDQGGLKPEYASILDGFYRGLAPSGLSPDYRAETEVYRRRSRLASAGRLYESLMSASGVAAGPRVGYFCNLVPEELIRACGAVPVRLCELDHACARLGEEVLPGDACPMIKSICGSAAAGRYRDLDLLVIPAACDGKAKLSELLAPVRPVYLLDLPRSSEYLRNADAWTGRYQDFFDFLKERFRSRAGRSELTAECRRANLRTQLFRRLYHFRAGHPGLINHFDYFTLVSLSFRLEPEAWLDLAGEILAEAVGRAEGLKFDGRRILLAGSPIIFPAYKVLDILYEFNCEAVADSLCSGYGHLYDPVEIDEETETGIIRALALKYLAASLCPCFMGLNKLLDLLVDTTAEYRLDGVIYHDLRLCQVFDMQTVAIRQVLKEKRIPFLSIKTDLGREDTGQLKTRIEAFLEMLG</sequence>
<gene>
    <name evidence="5" type="primary">bcrC</name>
    <name evidence="5" type="ORF">BWY73_00693</name>
</gene>
<dbReference type="AlphaFoldDB" id="A0A1V5MHN5"/>
<keyword evidence="5" id="KW-0560">Oxidoreductase</keyword>
<comment type="caution">
    <text evidence="5">The sequence shown here is derived from an EMBL/GenBank/DDBJ whole genome shotgun (WGS) entry which is preliminary data.</text>
</comment>
<dbReference type="EC" id="1.3.7.8" evidence="5"/>
<evidence type="ECO:0000256" key="1">
    <source>
        <dbReference type="ARBA" id="ARBA00005806"/>
    </source>
</evidence>
<dbReference type="InterPro" id="IPR010327">
    <property type="entry name" value="FldB/FldC_alpha/beta"/>
</dbReference>
<keyword evidence="4" id="KW-0411">Iron-sulfur</keyword>
<dbReference type="Proteomes" id="UP000485484">
    <property type="component" value="Unassembled WGS sequence"/>
</dbReference>
<evidence type="ECO:0000256" key="4">
    <source>
        <dbReference type="ARBA" id="ARBA00023014"/>
    </source>
</evidence>
<reference evidence="5" key="1">
    <citation type="submission" date="2017-02" db="EMBL/GenBank/DDBJ databases">
        <title>Delving into the versatile metabolic prowess of the omnipresent phylum Bacteroidetes.</title>
        <authorList>
            <person name="Nobu M.K."/>
            <person name="Mei R."/>
            <person name="Narihiro T."/>
            <person name="Kuroda K."/>
            <person name="Liu W.-T."/>
        </authorList>
    </citation>
    <scope>NUCLEOTIDE SEQUENCE</scope>
    <source>
        <strain evidence="5">ADurb.Bin417</strain>
    </source>
</reference>
<evidence type="ECO:0000256" key="3">
    <source>
        <dbReference type="ARBA" id="ARBA00023004"/>
    </source>
</evidence>
<dbReference type="EMBL" id="MWAK01000078">
    <property type="protein sequence ID" value="OPZ92665.1"/>
    <property type="molecule type" value="Genomic_DNA"/>
</dbReference>
<dbReference type="Gene3D" id="3.40.50.11900">
    <property type="match status" value="1"/>
</dbReference>